<gene>
    <name evidence="10" type="ORF">CSKR_114364</name>
</gene>
<keyword evidence="6" id="KW-0539">Nucleus</keyword>
<dbReference type="InterPro" id="IPR037818">
    <property type="entry name" value="TAF8"/>
</dbReference>
<evidence type="ECO:0000256" key="3">
    <source>
        <dbReference type="ARBA" id="ARBA00017307"/>
    </source>
</evidence>
<organism evidence="10 11">
    <name type="scientific">Clonorchis sinensis</name>
    <name type="common">Chinese liver fluke</name>
    <dbReference type="NCBI Taxonomy" id="79923"/>
    <lineage>
        <taxon>Eukaryota</taxon>
        <taxon>Metazoa</taxon>
        <taxon>Spiralia</taxon>
        <taxon>Lophotrochozoa</taxon>
        <taxon>Platyhelminthes</taxon>
        <taxon>Trematoda</taxon>
        <taxon>Digenea</taxon>
        <taxon>Opisthorchiida</taxon>
        <taxon>Opisthorchiata</taxon>
        <taxon>Opisthorchiidae</taxon>
        <taxon>Clonorchis</taxon>
    </lineage>
</organism>
<evidence type="ECO:0000256" key="4">
    <source>
        <dbReference type="ARBA" id="ARBA00023015"/>
    </source>
</evidence>
<dbReference type="AlphaFoldDB" id="A0A419PUN5"/>
<evidence type="ECO:0000256" key="7">
    <source>
        <dbReference type="SAM" id="MobiDB-lite"/>
    </source>
</evidence>
<feature type="domain" description="Bromodomain associated" evidence="8">
    <location>
        <begin position="270"/>
        <end position="325"/>
    </location>
</feature>
<evidence type="ECO:0000259" key="8">
    <source>
        <dbReference type="Pfam" id="PF07524"/>
    </source>
</evidence>
<dbReference type="InterPro" id="IPR009072">
    <property type="entry name" value="Histone-fold"/>
</dbReference>
<dbReference type="GO" id="GO:0005669">
    <property type="term" value="C:transcription factor TFIID complex"/>
    <property type="evidence" value="ECO:0007669"/>
    <property type="project" value="InterPro"/>
</dbReference>
<feature type="compositionally biased region" description="Polar residues" evidence="7">
    <location>
        <begin position="509"/>
        <end position="520"/>
    </location>
</feature>
<comment type="caution">
    <text evidence="10">The sequence shown here is derived from an EMBL/GenBank/DDBJ whole genome shotgun (WGS) entry which is preliminary data.</text>
</comment>
<evidence type="ECO:0000256" key="1">
    <source>
        <dbReference type="ARBA" id="ARBA00004123"/>
    </source>
</evidence>
<accession>A0A419PUN5</accession>
<feature type="region of interest" description="Disordered" evidence="7">
    <location>
        <begin position="501"/>
        <end position="520"/>
    </location>
</feature>
<name>A0A419PUN5_CLOSI</name>
<dbReference type="Gene3D" id="1.10.20.10">
    <property type="entry name" value="Histone, subunit A"/>
    <property type="match status" value="1"/>
</dbReference>
<keyword evidence="5" id="KW-0804">Transcription</keyword>
<reference evidence="10 11" key="1">
    <citation type="journal article" date="2018" name="Biotechnol. Adv.">
        <title>Improved genomic resources and new bioinformatic workflow for the carcinogenic parasite Clonorchis sinensis: Biotechnological implications.</title>
        <authorList>
            <person name="Wang D."/>
            <person name="Korhonen P.K."/>
            <person name="Gasser R.B."/>
            <person name="Young N.D."/>
        </authorList>
    </citation>
    <scope>NUCLEOTIDE SEQUENCE [LARGE SCALE GENOMIC DNA]</scope>
    <source>
        <strain evidence="10">Cs-k2</strain>
    </source>
</reference>
<evidence type="ECO:0000256" key="2">
    <source>
        <dbReference type="ARBA" id="ARBA00008767"/>
    </source>
</evidence>
<evidence type="ECO:0000256" key="5">
    <source>
        <dbReference type="ARBA" id="ARBA00023163"/>
    </source>
</evidence>
<dbReference type="PANTHER" id="PTHR46469">
    <property type="entry name" value="TRANSCRIPTION INITIATION FACTOR TFIID SUBUNIT 8"/>
    <property type="match status" value="1"/>
</dbReference>
<comment type="subcellular location">
    <subcellularLocation>
        <location evidence="1">Nucleus</location>
    </subcellularLocation>
</comment>
<dbReference type="InParanoid" id="A0A419PUN5"/>
<dbReference type="Proteomes" id="UP000286415">
    <property type="component" value="Unassembled WGS sequence"/>
</dbReference>
<dbReference type="Pfam" id="PF10406">
    <property type="entry name" value="TAF8_C"/>
    <property type="match status" value="1"/>
</dbReference>
<comment type="similarity">
    <text evidence="2">Belongs to the TAF8 family.</text>
</comment>
<evidence type="ECO:0000313" key="10">
    <source>
        <dbReference type="EMBL" id="KAG5442520.1"/>
    </source>
</evidence>
<dbReference type="OrthoDB" id="2193813at2759"/>
<dbReference type="EMBL" id="NIRI02000059">
    <property type="protein sequence ID" value="KAG5442520.1"/>
    <property type="molecule type" value="Genomic_DNA"/>
</dbReference>
<sequence length="553" mass="59230">MSCSTLSMPNFHVTRSKHKGWDTARFPKPRQWKLRGSGRVRTADLLLSRLPVVICSASYSSERLQILTTSVPTSRSFSPKGCWPCEKCASRGTCKLAVSSTLPKGLLRGSQPNTSTSVIVSRLILPPAACEGHLLTESSSPSYVSSGGHLQQLLYDLATKHTRWLSGWSANLLTARLGQPGSILALVLPPGGMTVRHRKGVTAEQFFYAVPDPSGQNNPMIAGPGRCGLAFHIGCGFNTTQMTNRLLTGGECPQGVLDVIEGAIGYLALSNGFAAIEYAALRILSNIFLSFVEDVGASALSHAESTGRTTILLSDVILALIDSGFDLKGLEELPRRRQYRGFKEPIAIGSSNGRGVACSAIIGPSGATIIPRPLSLRSDWPPSGRGMGSGNAQHNTTCAVPEQSLPPPAPAHLHLPGLPEPHTFLHTKVKRPPVTSDPISLRRRVAEQRRKVQQSLVQFLARIQPVQYLFPGDAESFMLLTPKKSSRPYLAALLAESVADASPMDQRDGGQSTAVAKSRAPSSLCLNTMVKSNASSSSLAGNPYLLKPKFPEC</sequence>
<dbReference type="PANTHER" id="PTHR46469:SF1">
    <property type="entry name" value="TRANSCRIPTION INITIATION FACTOR TFIID SUBUNIT 8"/>
    <property type="match status" value="1"/>
</dbReference>
<dbReference type="CDD" id="cd08049">
    <property type="entry name" value="TAF8"/>
    <property type="match status" value="1"/>
</dbReference>
<dbReference type="GO" id="GO:0006367">
    <property type="term" value="P:transcription initiation at RNA polymerase II promoter"/>
    <property type="evidence" value="ECO:0007669"/>
    <property type="project" value="TreeGrafter"/>
</dbReference>
<dbReference type="STRING" id="79923.A0A419PUN5"/>
<keyword evidence="11" id="KW-1185">Reference proteome</keyword>
<reference evidence="10 11" key="2">
    <citation type="journal article" date="2021" name="Genomics">
        <title>High-quality reference genome for Clonorchis sinensis.</title>
        <authorList>
            <person name="Young N.D."/>
            <person name="Stroehlein A.J."/>
            <person name="Kinkar L."/>
            <person name="Wang T."/>
            <person name="Sohn W.M."/>
            <person name="Chang B.C.H."/>
            <person name="Kaur P."/>
            <person name="Weisz D."/>
            <person name="Dudchenko O."/>
            <person name="Aiden E.L."/>
            <person name="Korhonen P.K."/>
            <person name="Gasser R.B."/>
        </authorList>
    </citation>
    <scope>NUCLEOTIDE SEQUENCE [LARGE SCALE GENOMIC DNA]</scope>
    <source>
        <strain evidence="10">Cs-k2</strain>
    </source>
</reference>
<proteinExistence type="inferred from homology"/>
<evidence type="ECO:0000259" key="9">
    <source>
        <dbReference type="Pfam" id="PF10406"/>
    </source>
</evidence>
<evidence type="ECO:0000313" key="11">
    <source>
        <dbReference type="Proteomes" id="UP000286415"/>
    </source>
</evidence>
<evidence type="ECO:0000256" key="6">
    <source>
        <dbReference type="ARBA" id="ARBA00023242"/>
    </source>
</evidence>
<feature type="domain" description="Transcription factor TFIID subunit 8 C-terminal" evidence="9">
    <location>
        <begin position="414"/>
        <end position="459"/>
    </location>
</feature>
<protein>
    <recommendedName>
        <fullName evidence="3">Transcription initiation factor TFIID subunit 8</fullName>
    </recommendedName>
</protein>
<dbReference type="InterPro" id="IPR019473">
    <property type="entry name" value="TFIID_su8_C"/>
</dbReference>
<dbReference type="Pfam" id="PF07524">
    <property type="entry name" value="Bromo_TP"/>
    <property type="match status" value="1"/>
</dbReference>
<keyword evidence="4" id="KW-0805">Transcription regulation</keyword>
<dbReference type="InterPro" id="IPR006565">
    <property type="entry name" value="BTP"/>
</dbReference>
<dbReference type="GO" id="GO:0046982">
    <property type="term" value="F:protein heterodimerization activity"/>
    <property type="evidence" value="ECO:0007669"/>
    <property type="project" value="InterPro"/>
</dbReference>